<dbReference type="Proteomes" id="UP000199256">
    <property type="component" value="Unassembled WGS sequence"/>
</dbReference>
<dbReference type="GO" id="GO:1902600">
    <property type="term" value="P:proton transmembrane transport"/>
    <property type="evidence" value="ECO:0007669"/>
    <property type="project" value="UniProtKB-KW"/>
</dbReference>
<dbReference type="PROSITE" id="PS01307">
    <property type="entry name" value="MOTA"/>
    <property type="match status" value="1"/>
</dbReference>
<evidence type="ECO:0000256" key="11">
    <source>
        <dbReference type="ARBA" id="ARBA00023065"/>
    </source>
</evidence>
<evidence type="ECO:0000256" key="5">
    <source>
        <dbReference type="ARBA" id="ARBA00022500"/>
    </source>
</evidence>
<proteinExistence type="inferred from homology"/>
<protein>
    <submittedName>
        <fullName evidence="16">Chemotaxis protein MotA</fullName>
    </submittedName>
</protein>
<dbReference type="Pfam" id="PF20560">
    <property type="entry name" value="MotA_N"/>
    <property type="match status" value="1"/>
</dbReference>
<organism evidence="16 17">
    <name type="scientific">Ectothiorhodospira marina</name>
    <dbReference type="NCBI Taxonomy" id="1396821"/>
    <lineage>
        <taxon>Bacteria</taxon>
        <taxon>Pseudomonadati</taxon>
        <taxon>Pseudomonadota</taxon>
        <taxon>Gammaproteobacteria</taxon>
        <taxon>Chromatiales</taxon>
        <taxon>Ectothiorhodospiraceae</taxon>
        <taxon>Ectothiorhodospira</taxon>
    </lineage>
</organism>
<keyword evidence="8" id="KW-0283">Flagellar rotation</keyword>
<dbReference type="InterPro" id="IPR046786">
    <property type="entry name" value="MotA_N"/>
</dbReference>
<dbReference type="PANTHER" id="PTHR30433">
    <property type="entry name" value="CHEMOTAXIS PROTEIN MOTA"/>
    <property type="match status" value="1"/>
</dbReference>
<dbReference type="InterPro" id="IPR002898">
    <property type="entry name" value="MotA_ExbB_proton_chnl"/>
</dbReference>
<comment type="similarity">
    <text evidence="2">Belongs to the MotA family.</text>
</comment>
<dbReference type="InterPro" id="IPR022522">
    <property type="entry name" value="Flagellar_motor_stator_MotA"/>
</dbReference>
<gene>
    <name evidence="16" type="ORF">SAMN05444515_10620</name>
</gene>
<dbReference type="RefSeq" id="WP_090252609.1">
    <property type="nucleotide sequence ID" value="NZ_FOAA01000006.1"/>
</dbReference>
<keyword evidence="9" id="KW-0375">Hydrogen ion transport</keyword>
<feature type="transmembrane region" description="Helical" evidence="13">
    <location>
        <begin position="32"/>
        <end position="51"/>
    </location>
</feature>
<sequence length="285" mass="30851">MNLIIGSIIVIVAVLGGWSLHGGQLILIWQPYEFIIICGAALGAFVIANPMKTIIQVFKSIPRLLGGATYKKDDYLQLLGLMYEMFSKARKEGLMSIEADIEEPESSPLFEKYPRIAKNHHAVEFICDYMRLVVSGAMNPFELDNLMDIDLETHHEEAAEPSHAVARVADGLPAFGIVAAVLGIVNTMSALDGPIDKIGALVAAALVGTFTGILLAYGFVGPMSSALERRAEEEAKFLACLKACILANVQGYSPQVAVEFGRKAMASDLRPSFAELESHLRGAKE</sequence>
<dbReference type="InterPro" id="IPR000540">
    <property type="entry name" value="Flag_MotA_CS"/>
</dbReference>
<evidence type="ECO:0000259" key="15">
    <source>
        <dbReference type="Pfam" id="PF20560"/>
    </source>
</evidence>
<evidence type="ECO:0000256" key="4">
    <source>
        <dbReference type="ARBA" id="ARBA00022475"/>
    </source>
</evidence>
<keyword evidence="7 13" id="KW-0812">Transmembrane</keyword>
<dbReference type="GO" id="GO:0071978">
    <property type="term" value="P:bacterial-type flagellum-dependent swarming motility"/>
    <property type="evidence" value="ECO:0007669"/>
    <property type="project" value="InterPro"/>
</dbReference>
<evidence type="ECO:0000256" key="9">
    <source>
        <dbReference type="ARBA" id="ARBA00022781"/>
    </source>
</evidence>
<reference evidence="17" key="1">
    <citation type="submission" date="2016-10" db="EMBL/GenBank/DDBJ databases">
        <authorList>
            <person name="Varghese N."/>
            <person name="Submissions S."/>
        </authorList>
    </citation>
    <scope>NUCLEOTIDE SEQUENCE [LARGE SCALE GENOMIC DNA]</scope>
    <source>
        <strain evidence="17">DSM 241</strain>
    </source>
</reference>
<keyword evidence="3" id="KW-0813">Transport</keyword>
<evidence type="ECO:0000256" key="10">
    <source>
        <dbReference type="ARBA" id="ARBA00022989"/>
    </source>
</evidence>
<dbReference type="Pfam" id="PF01618">
    <property type="entry name" value="MotA_ExbB"/>
    <property type="match status" value="1"/>
</dbReference>
<keyword evidence="10 13" id="KW-1133">Transmembrane helix</keyword>
<dbReference type="PANTHER" id="PTHR30433:SF4">
    <property type="entry name" value="MOTILITY PROTEIN A"/>
    <property type="match status" value="1"/>
</dbReference>
<dbReference type="GO" id="GO:0006935">
    <property type="term" value="P:chemotaxis"/>
    <property type="evidence" value="ECO:0007669"/>
    <property type="project" value="UniProtKB-KW"/>
</dbReference>
<keyword evidence="11" id="KW-0406">Ion transport</keyword>
<feature type="domain" description="Motility protein A N-terminal" evidence="15">
    <location>
        <begin position="4"/>
        <end position="93"/>
    </location>
</feature>
<evidence type="ECO:0000256" key="7">
    <source>
        <dbReference type="ARBA" id="ARBA00022692"/>
    </source>
</evidence>
<name>A0A1H7KJQ7_9GAMM</name>
<evidence type="ECO:0000256" key="13">
    <source>
        <dbReference type="SAM" id="Phobius"/>
    </source>
</evidence>
<dbReference type="EMBL" id="FOAA01000006">
    <property type="protein sequence ID" value="SEK86744.1"/>
    <property type="molecule type" value="Genomic_DNA"/>
</dbReference>
<feature type="transmembrane region" description="Helical" evidence="13">
    <location>
        <begin position="172"/>
        <end position="191"/>
    </location>
</feature>
<feature type="transmembrane region" description="Helical" evidence="13">
    <location>
        <begin position="197"/>
        <end position="220"/>
    </location>
</feature>
<dbReference type="STRING" id="1396821.SAMN05444515_10620"/>
<evidence type="ECO:0000313" key="16">
    <source>
        <dbReference type="EMBL" id="SEK86744.1"/>
    </source>
</evidence>
<dbReference type="NCBIfam" id="TIGR03818">
    <property type="entry name" value="MotA1"/>
    <property type="match status" value="1"/>
</dbReference>
<accession>A0A1H7KJQ7</accession>
<dbReference type="AlphaFoldDB" id="A0A1H7KJQ7"/>
<keyword evidence="4" id="KW-1003">Cell membrane</keyword>
<evidence type="ECO:0000259" key="14">
    <source>
        <dbReference type="Pfam" id="PF01618"/>
    </source>
</evidence>
<evidence type="ECO:0000256" key="6">
    <source>
        <dbReference type="ARBA" id="ARBA00022519"/>
    </source>
</evidence>
<dbReference type="OrthoDB" id="9782603at2"/>
<keyword evidence="5" id="KW-0145">Chemotaxis</keyword>
<keyword evidence="17" id="KW-1185">Reference proteome</keyword>
<evidence type="ECO:0000256" key="3">
    <source>
        <dbReference type="ARBA" id="ARBA00022448"/>
    </source>
</evidence>
<dbReference type="GO" id="GO:0005886">
    <property type="term" value="C:plasma membrane"/>
    <property type="evidence" value="ECO:0007669"/>
    <property type="project" value="UniProtKB-SubCell"/>
</dbReference>
<dbReference type="InterPro" id="IPR047055">
    <property type="entry name" value="MotA-like"/>
</dbReference>
<evidence type="ECO:0000256" key="12">
    <source>
        <dbReference type="ARBA" id="ARBA00023136"/>
    </source>
</evidence>
<evidence type="ECO:0000256" key="2">
    <source>
        <dbReference type="ARBA" id="ARBA00008038"/>
    </source>
</evidence>
<evidence type="ECO:0000256" key="8">
    <source>
        <dbReference type="ARBA" id="ARBA00022779"/>
    </source>
</evidence>
<keyword evidence="6" id="KW-0997">Cell inner membrane</keyword>
<evidence type="ECO:0000313" key="17">
    <source>
        <dbReference type="Proteomes" id="UP000199256"/>
    </source>
</evidence>
<keyword evidence="12 13" id="KW-0472">Membrane</keyword>
<feature type="domain" description="MotA/TolQ/ExbB proton channel" evidence="14">
    <location>
        <begin position="135"/>
        <end position="236"/>
    </location>
</feature>
<comment type="subcellular location">
    <subcellularLocation>
        <location evidence="1">Cell inner membrane</location>
        <topology evidence="1">Multi-pass membrane protein</topology>
    </subcellularLocation>
</comment>
<evidence type="ECO:0000256" key="1">
    <source>
        <dbReference type="ARBA" id="ARBA00004429"/>
    </source>
</evidence>